<dbReference type="Proteomes" id="UP001630127">
    <property type="component" value="Unassembled WGS sequence"/>
</dbReference>
<comment type="caution">
    <text evidence="2">The sequence shown here is derived from an EMBL/GenBank/DDBJ whole genome shotgun (WGS) entry which is preliminary data.</text>
</comment>
<evidence type="ECO:0000313" key="3">
    <source>
        <dbReference type="Proteomes" id="UP001630127"/>
    </source>
</evidence>
<evidence type="ECO:0000313" key="2">
    <source>
        <dbReference type="EMBL" id="KAL3525303.1"/>
    </source>
</evidence>
<evidence type="ECO:0008006" key="4">
    <source>
        <dbReference type="Google" id="ProtNLM"/>
    </source>
</evidence>
<dbReference type="AlphaFoldDB" id="A0ABD3A6H7"/>
<feature type="transmembrane region" description="Helical" evidence="1">
    <location>
        <begin position="42"/>
        <end position="64"/>
    </location>
</feature>
<name>A0ABD3A6H7_9GENT</name>
<evidence type="ECO:0000256" key="1">
    <source>
        <dbReference type="SAM" id="Phobius"/>
    </source>
</evidence>
<keyword evidence="1" id="KW-0472">Membrane</keyword>
<protein>
    <recommendedName>
        <fullName evidence="4">Transmembrane protein</fullName>
    </recommendedName>
</protein>
<keyword evidence="3" id="KW-1185">Reference proteome</keyword>
<accession>A0ABD3A6H7</accession>
<sequence length="112" mass="12502">MGSSGYKTPPSKVSSSTNSTSIIFNILWFFFSFLFSKPKFSILLLGCVLCIFVGKFLICSRILLKIELVARRHVDYSEILELFFFLGLMVKWGWGGDSEVGGGTYKVGGLVR</sequence>
<organism evidence="2 3">
    <name type="scientific">Cinchona calisaya</name>
    <dbReference type="NCBI Taxonomy" id="153742"/>
    <lineage>
        <taxon>Eukaryota</taxon>
        <taxon>Viridiplantae</taxon>
        <taxon>Streptophyta</taxon>
        <taxon>Embryophyta</taxon>
        <taxon>Tracheophyta</taxon>
        <taxon>Spermatophyta</taxon>
        <taxon>Magnoliopsida</taxon>
        <taxon>eudicotyledons</taxon>
        <taxon>Gunneridae</taxon>
        <taxon>Pentapetalae</taxon>
        <taxon>asterids</taxon>
        <taxon>lamiids</taxon>
        <taxon>Gentianales</taxon>
        <taxon>Rubiaceae</taxon>
        <taxon>Cinchonoideae</taxon>
        <taxon>Cinchoneae</taxon>
        <taxon>Cinchona</taxon>
    </lineage>
</organism>
<reference evidence="2 3" key="1">
    <citation type="submission" date="2024-11" db="EMBL/GenBank/DDBJ databases">
        <title>A near-complete genome assembly of Cinchona calisaya.</title>
        <authorList>
            <person name="Lian D.C."/>
            <person name="Zhao X.W."/>
            <person name="Wei L."/>
        </authorList>
    </citation>
    <scope>NUCLEOTIDE SEQUENCE [LARGE SCALE GENOMIC DNA]</scope>
    <source>
        <tissue evidence="2">Nenye</tissue>
    </source>
</reference>
<gene>
    <name evidence="2" type="ORF">ACH5RR_013675</name>
</gene>
<feature type="transmembrane region" description="Helical" evidence="1">
    <location>
        <begin position="20"/>
        <end position="36"/>
    </location>
</feature>
<keyword evidence="1" id="KW-1133">Transmembrane helix</keyword>
<proteinExistence type="predicted"/>
<dbReference type="EMBL" id="JBJUIK010000006">
    <property type="protein sequence ID" value="KAL3525303.1"/>
    <property type="molecule type" value="Genomic_DNA"/>
</dbReference>
<keyword evidence="1" id="KW-0812">Transmembrane</keyword>